<dbReference type="PANTHER" id="PTHR11102:SF160">
    <property type="entry name" value="ERAD-ASSOCIATED E3 UBIQUITIN-PROTEIN LIGASE COMPONENT HRD3"/>
    <property type="match status" value="1"/>
</dbReference>
<dbReference type="PANTHER" id="PTHR11102">
    <property type="entry name" value="SEL-1-LIKE PROTEIN"/>
    <property type="match status" value="1"/>
</dbReference>
<dbReference type="Pfam" id="PF08238">
    <property type="entry name" value="Sel1"/>
    <property type="match status" value="4"/>
</dbReference>
<reference evidence="1" key="1">
    <citation type="journal article" date="2014" name="Int. J. Syst. Evol. Microbiol.">
        <title>Complete genome sequence of Corynebacterium casei LMG S-19264T (=DSM 44701T), isolated from a smear-ripened cheese.</title>
        <authorList>
            <consortium name="US DOE Joint Genome Institute (JGI-PGF)"/>
            <person name="Walter F."/>
            <person name="Albersmeier A."/>
            <person name="Kalinowski J."/>
            <person name="Ruckert C."/>
        </authorList>
    </citation>
    <scope>NUCLEOTIDE SEQUENCE</scope>
    <source>
        <strain evidence="1">JCM 4346</strain>
    </source>
</reference>
<dbReference type="InterPro" id="IPR011990">
    <property type="entry name" value="TPR-like_helical_dom_sf"/>
</dbReference>
<dbReference type="EMBL" id="BMSX01000024">
    <property type="protein sequence ID" value="GGR48297.1"/>
    <property type="molecule type" value="Genomic_DNA"/>
</dbReference>
<dbReference type="SMART" id="SM00671">
    <property type="entry name" value="SEL1"/>
    <property type="match status" value="3"/>
</dbReference>
<gene>
    <name evidence="1" type="ORF">GCM10010251_76470</name>
</gene>
<sequence>MHLDEGRRAAEAGDWVAAGHAFVRAAMEGSAEGAELATRVTVELAPLADGGSAEAAALLAGIYLEYFDESALPLAVSYARAAAEAGLAAGQRTYGHMLVRGLGVAEDRERAAELFRAAAEGGDAYGSFNLAQLVDDPDESLRLFEVAAREGIVVAGAVLADRLSALDRDEEALHWYVWAAERGHTGAINAAACWYRDGFGTIPDPVQAVRWFFVLLAHGDGDGIHEAIQLVKAGALNEEQLREAGRLAGDPGAAEALIDTVLGGGRTQESDQP</sequence>
<name>A0A918FKY7_9ACTN</name>
<reference evidence="1" key="2">
    <citation type="submission" date="2020-09" db="EMBL/GenBank/DDBJ databases">
        <authorList>
            <person name="Sun Q."/>
            <person name="Ohkuma M."/>
        </authorList>
    </citation>
    <scope>NUCLEOTIDE SEQUENCE</scope>
    <source>
        <strain evidence="1">JCM 4346</strain>
    </source>
</reference>
<comment type="caution">
    <text evidence="1">The sequence shown here is derived from an EMBL/GenBank/DDBJ whole genome shotgun (WGS) entry which is preliminary data.</text>
</comment>
<evidence type="ECO:0008006" key="3">
    <source>
        <dbReference type="Google" id="ProtNLM"/>
    </source>
</evidence>
<dbReference type="SUPFAM" id="SSF81901">
    <property type="entry name" value="HCP-like"/>
    <property type="match status" value="1"/>
</dbReference>
<evidence type="ECO:0000313" key="1">
    <source>
        <dbReference type="EMBL" id="GGR48297.1"/>
    </source>
</evidence>
<dbReference type="RefSeq" id="WP_189942605.1">
    <property type="nucleotide sequence ID" value="NZ_BMSX01000024.1"/>
</dbReference>
<protein>
    <recommendedName>
        <fullName evidence="3">Sel1 repeat family protein</fullName>
    </recommendedName>
</protein>
<evidence type="ECO:0000313" key="2">
    <source>
        <dbReference type="Proteomes" id="UP000658320"/>
    </source>
</evidence>
<proteinExistence type="predicted"/>
<keyword evidence="2" id="KW-1185">Reference proteome</keyword>
<organism evidence="1 2">
    <name type="scientific">Streptomyces aurantiogriseus</name>
    <dbReference type="NCBI Taxonomy" id="66870"/>
    <lineage>
        <taxon>Bacteria</taxon>
        <taxon>Bacillati</taxon>
        <taxon>Actinomycetota</taxon>
        <taxon>Actinomycetes</taxon>
        <taxon>Kitasatosporales</taxon>
        <taxon>Streptomycetaceae</taxon>
        <taxon>Streptomyces</taxon>
    </lineage>
</organism>
<dbReference type="Gene3D" id="1.25.40.10">
    <property type="entry name" value="Tetratricopeptide repeat domain"/>
    <property type="match status" value="2"/>
</dbReference>
<accession>A0A918FKY7</accession>
<dbReference type="InterPro" id="IPR006597">
    <property type="entry name" value="Sel1-like"/>
</dbReference>
<dbReference type="AlphaFoldDB" id="A0A918FKY7"/>
<dbReference type="InterPro" id="IPR050767">
    <property type="entry name" value="Sel1_AlgK"/>
</dbReference>
<dbReference type="Proteomes" id="UP000658320">
    <property type="component" value="Unassembled WGS sequence"/>
</dbReference>